<keyword evidence="1" id="KW-0472">Membrane</keyword>
<comment type="caution">
    <text evidence="2">The sequence shown here is derived from an EMBL/GenBank/DDBJ whole genome shotgun (WGS) entry which is preliminary data.</text>
</comment>
<reference evidence="2 3" key="1">
    <citation type="submission" date="2017-11" db="EMBL/GenBank/DDBJ databases">
        <authorList>
            <person name="Han C.G."/>
        </authorList>
    </citation>
    <scope>NUCLEOTIDE SEQUENCE [LARGE SCALE GENOMIC DNA]</scope>
    <source>
        <strain evidence="2 3">A2</strain>
    </source>
</reference>
<evidence type="ECO:0000313" key="3">
    <source>
        <dbReference type="Proteomes" id="UP000234661"/>
    </source>
</evidence>
<accession>A0A2J5A233</accession>
<dbReference type="Proteomes" id="UP000234661">
    <property type="component" value="Unassembled WGS sequence"/>
</dbReference>
<dbReference type="InterPro" id="IPR008875">
    <property type="entry name" value="TraX"/>
</dbReference>
<evidence type="ECO:0000313" key="2">
    <source>
        <dbReference type="EMBL" id="PLM69313.1"/>
    </source>
</evidence>
<feature type="transmembrane region" description="Helical" evidence="1">
    <location>
        <begin position="86"/>
        <end position="105"/>
    </location>
</feature>
<feature type="transmembrane region" description="Helical" evidence="1">
    <location>
        <begin position="223"/>
        <end position="240"/>
    </location>
</feature>
<keyword evidence="1" id="KW-1133">Transmembrane helix</keyword>
<dbReference type="AlphaFoldDB" id="A0A2J5A233"/>
<evidence type="ECO:0000256" key="1">
    <source>
        <dbReference type="SAM" id="Phobius"/>
    </source>
</evidence>
<dbReference type="Pfam" id="PF05857">
    <property type="entry name" value="TraX"/>
    <property type="match status" value="1"/>
</dbReference>
<protein>
    <submittedName>
        <fullName evidence="2">Type-F conjugative transfer system pilin acetylase TraX</fullName>
    </submittedName>
</protein>
<dbReference type="EMBL" id="PIET01000003">
    <property type="protein sequence ID" value="PLM69313.1"/>
    <property type="molecule type" value="Genomic_DNA"/>
</dbReference>
<dbReference type="InterPro" id="IPR014125">
    <property type="entry name" value="TraX_Ftype"/>
</dbReference>
<organism evidence="2 3">
    <name type="scientific">Klebsiella michiganensis</name>
    <dbReference type="NCBI Taxonomy" id="1134687"/>
    <lineage>
        <taxon>Bacteria</taxon>
        <taxon>Pseudomonadati</taxon>
        <taxon>Pseudomonadota</taxon>
        <taxon>Gammaproteobacteria</taxon>
        <taxon>Enterobacterales</taxon>
        <taxon>Enterobacteriaceae</taxon>
        <taxon>Klebsiella/Raoultella group</taxon>
        <taxon>Klebsiella</taxon>
    </lineage>
</organism>
<reference evidence="2 3" key="2">
    <citation type="submission" date="2018-01" db="EMBL/GenBank/DDBJ databases">
        <title>Genomic study of Klebsiella pneumoniae.</title>
        <authorList>
            <person name="Yang Y."/>
            <person name="Bicalho R."/>
        </authorList>
    </citation>
    <scope>NUCLEOTIDE SEQUENCE [LARGE SCALE GENOMIC DNA]</scope>
    <source>
        <strain evidence="2 3">A2</strain>
    </source>
</reference>
<name>A0A2J5A233_9ENTR</name>
<sequence length="241" mass="26969">MTMYETRLNAVDRWLQGLLTWTPGQTDIIKTVALVLMIVDHTGLLLAGNNELMRLLGRGCFPLFGLVWGMNLARHGAIRQTQLNSLWCWALIAQGSFILIGYPWYMGNILFSFAVTGQALRWFSLQTRNDILLAIAIVVAWLPLSADSYGLAGVFMLINSWRLCRAKEPVERIGYAVLWAVMVLLMNAHDITQAIAGLMVALLALAVCSDLGRSVPRFWPRHFFVMFYAVHLAVLGIVATM</sequence>
<keyword evidence="1" id="KW-0812">Transmembrane</keyword>
<gene>
    <name evidence="2" type="primary">traX</name>
    <name evidence="2" type="ORF">CWM85_00655</name>
</gene>
<dbReference type="NCBIfam" id="TIGR02755">
    <property type="entry name" value="TraX_Ftype"/>
    <property type="match status" value="1"/>
</dbReference>
<proteinExistence type="predicted"/>
<feature type="transmembrane region" description="Helical" evidence="1">
    <location>
        <begin position="170"/>
        <end position="188"/>
    </location>
</feature>
<feature type="transmembrane region" description="Helical" evidence="1">
    <location>
        <begin position="131"/>
        <end position="158"/>
    </location>
</feature>